<dbReference type="AlphaFoldDB" id="A0A7W5ETN4"/>
<evidence type="ECO:0000313" key="1">
    <source>
        <dbReference type="EMBL" id="MBB3231141.1"/>
    </source>
</evidence>
<protein>
    <submittedName>
        <fullName evidence="1">Uncharacterized protein</fullName>
    </submittedName>
</protein>
<reference evidence="1 2" key="1">
    <citation type="submission" date="2020-08" db="EMBL/GenBank/DDBJ databases">
        <title>Genomic Encyclopedia of Type Strains, Phase III (KMG-III): the genomes of soil and plant-associated and newly described type strains.</title>
        <authorList>
            <person name="Whitman W."/>
        </authorList>
    </citation>
    <scope>NUCLEOTIDE SEQUENCE [LARGE SCALE GENOMIC DNA]</scope>
    <source>
        <strain evidence="1 2">CECT 7744</strain>
    </source>
</reference>
<proteinExistence type="predicted"/>
<accession>A0A7W5ETN4</accession>
<organism evidence="1 2">
    <name type="scientific">Halomonas stenophila</name>
    <dbReference type="NCBI Taxonomy" id="795312"/>
    <lineage>
        <taxon>Bacteria</taxon>
        <taxon>Pseudomonadati</taxon>
        <taxon>Pseudomonadota</taxon>
        <taxon>Gammaproteobacteria</taxon>
        <taxon>Oceanospirillales</taxon>
        <taxon>Halomonadaceae</taxon>
        <taxon>Halomonas</taxon>
    </lineage>
</organism>
<dbReference type="RefSeq" id="WP_183383618.1">
    <property type="nucleotide sequence ID" value="NZ_JACHXR010000004.1"/>
</dbReference>
<gene>
    <name evidence="1" type="ORF">FHR97_001993</name>
</gene>
<comment type="caution">
    <text evidence="1">The sequence shown here is derived from an EMBL/GenBank/DDBJ whole genome shotgun (WGS) entry which is preliminary data.</text>
</comment>
<keyword evidence="2" id="KW-1185">Reference proteome</keyword>
<dbReference type="Proteomes" id="UP000518892">
    <property type="component" value="Unassembled WGS sequence"/>
</dbReference>
<evidence type="ECO:0000313" key="2">
    <source>
        <dbReference type="Proteomes" id="UP000518892"/>
    </source>
</evidence>
<sequence>MRNPRQKWKAYQLHEWGWSLEEIATAFRVKPDTAASWIDHGQEAYRELHPWHEGLPTRLANYLKAMGLHSREEVQHAFQRGQLYAGVENGLGEMRYREIIDWLGADESPSHWQAPPPLVLDLSPRAHQVLRYLARRRGVSRDDIIERLLLEAAGDPED</sequence>
<name>A0A7W5ETN4_9GAMM</name>
<dbReference type="EMBL" id="JACHXR010000004">
    <property type="protein sequence ID" value="MBB3231141.1"/>
    <property type="molecule type" value="Genomic_DNA"/>
</dbReference>